<evidence type="ECO:0000256" key="2">
    <source>
        <dbReference type="ARBA" id="ARBA00006411"/>
    </source>
</evidence>
<reference evidence="5 6" key="1">
    <citation type="submission" date="2020-10" db="EMBL/GenBank/DDBJ databases">
        <title>Identification of Nocardia species via Next-generation sequencing and recognition of intraspecies genetic diversity.</title>
        <authorList>
            <person name="Li P."/>
            <person name="Li P."/>
            <person name="Lu B."/>
        </authorList>
    </citation>
    <scope>NUCLEOTIDE SEQUENCE [LARGE SCALE GENOMIC DNA]</scope>
    <source>
        <strain evidence="5 6">BJ06-0143</strain>
    </source>
</reference>
<keyword evidence="3" id="KW-0963">Cytoplasm</keyword>
<dbReference type="Pfam" id="PF14011">
    <property type="entry name" value="ESX-1_EspG"/>
    <property type="match status" value="1"/>
</dbReference>
<comment type="similarity">
    <text evidence="2">Belongs to the EspG family.</text>
</comment>
<evidence type="ECO:0000313" key="5">
    <source>
        <dbReference type="EMBL" id="MBF6357117.1"/>
    </source>
</evidence>
<dbReference type="InterPro" id="IPR025734">
    <property type="entry name" value="EspG"/>
</dbReference>
<dbReference type="EMBL" id="JADLQN010000004">
    <property type="protein sequence ID" value="MBF6357117.1"/>
    <property type="molecule type" value="Genomic_DNA"/>
</dbReference>
<accession>A0ABS0DF76</accession>
<dbReference type="Proteomes" id="UP000707731">
    <property type="component" value="Unassembled WGS sequence"/>
</dbReference>
<keyword evidence="4" id="KW-0143">Chaperone</keyword>
<comment type="subcellular location">
    <subcellularLocation>
        <location evidence="1">Cytoplasm</location>
    </subcellularLocation>
</comment>
<evidence type="ECO:0000256" key="3">
    <source>
        <dbReference type="ARBA" id="ARBA00022490"/>
    </source>
</evidence>
<sequence>MSELRWQLDGLAFRMALEVLGRDRLPYPLSYRPERMEHRDDYERLRAQTAGRLRQIFDERLHRALTVLLEPEVRVEVHGLHGPRADRVVRIHAGISGQVATVAVQHPGPTREHGRDVVLTMCYSHTVATEIAARLPRYAGGRHTPFTARRSELDRPVYARHPNRLTPEEELNRFVRRPRTGTGEISVHPGIAIDARPTNDGHAFLWLDYPDDGRYLLVNHDADAFSISPAPVDELVRQLQHRIDALRTRSHAW</sequence>
<keyword evidence="6" id="KW-1185">Reference proteome</keyword>
<proteinExistence type="inferred from homology"/>
<gene>
    <name evidence="5" type="ORF">IU449_21660</name>
</gene>
<dbReference type="RefSeq" id="WP_195003941.1">
    <property type="nucleotide sequence ID" value="NZ_JADLQN010000004.1"/>
</dbReference>
<name>A0ABS0DF76_9NOCA</name>
<comment type="caution">
    <text evidence="5">The sequence shown here is derived from an EMBL/GenBank/DDBJ whole genome shotgun (WGS) entry which is preliminary data.</text>
</comment>
<evidence type="ECO:0000256" key="1">
    <source>
        <dbReference type="ARBA" id="ARBA00004496"/>
    </source>
</evidence>
<evidence type="ECO:0000256" key="4">
    <source>
        <dbReference type="ARBA" id="ARBA00023186"/>
    </source>
</evidence>
<protein>
    <submittedName>
        <fullName evidence="5">ESX secretion-associated protein EspG</fullName>
    </submittedName>
</protein>
<evidence type="ECO:0000313" key="6">
    <source>
        <dbReference type="Proteomes" id="UP000707731"/>
    </source>
</evidence>
<organism evidence="5 6">
    <name type="scientific">Nocardia higoensis</name>
    <dbReference type="NCBI Taxonomy" id="228599"/>
    <lineage>
        <taxon>Bacteria</taxon>
        <taxon>Bacillati</taxon>
        <taxon>Actinomycetota</taxon>
        <taxon>Actinomycetes</taxon>
        <taxon>Mycobacteriales</taxon>
        <taxon>Nocardiaceae</taxon>
        <taxon>Nocardia</taxon>
    </lineage>
</organism>